<feature type="domain" description="Cell wall hydrolase SleB" evidence="1">
    <location>
        <begin position="19"/>
        <end position="134"/>
    </location>
</feature>
<keyword evidence="2" id="KW-0378">Hydrolase</keyword>
<dbReference type="AlphaFoldDB" id="A0A9D1M4C1"/>
<reference evidence="2" key="2">
    <citation type="journal article" date="2021" name="PeerJ">
        <title>Extensive microbial diversity within the chicken gut microbiome revealed by metagenomics and culture.</title>
        <authorList>
            <person name="Gilroy R."/>
            <person name="Ravi A."/>
            <person name="Getino M."/>
            <person name="Pursley I."/>
            <person name="Horton D.L."/>
            <person name="Alikhan N.F."/>
            <person name="Baker D."/>
            <person name="Gharbi K."/>
            <person name="Hall N."/>
            <person name="Watson M."/>
            <person name="Adriaenssens E.M."/>
            <person name="Foster-Nyarko E."/>
            <person name="Jarju S."/>
            <person name="Secka A."/>
            <person name="Antonio M."/>
            <person name="Oren A."/>
            <person name="Chaudhuri R.R."/>
            <person name="La Ragione R."/>
            <person name="Hildebrand F."/>
            <person name="Pallen M.J."/>
        </authorList>
    </citation>
    <scope>NUCLEOTIDE SEQUENCE</scope>
    <source>
        <strain evidence="2">ChiW3-316</strain>
    </source>
</reference>
<dbReference type="EMBL" id="DVNC01000039">
    <property type="protein sequence ID" value="HIU53668.1"/>
    <property type="molecule type" value="Genomic_DNA"/>
</dbReference>
<dbReference type="GO" id="GO:0016787">
    <property type="term" value="F:hydrolase activity"/>
    <property type="evidence" value="ECO:0007669"/>
    <property type="project" value="UniProtKB-KW"/>
</dbReference>
<dbReference type="InterPro" id="IPR042047">
    <property type="entry name" value="SleB_dom1"/>
</dbReference>
<dbReference type="Proteomes" id="UP000824107">
    <property type="component" value="Unassembled WGS sequence"/>
</dbReference>
<sequence>MSEKETDILARTIYGEARGESISGMEAVASVVLNRVAFANRRGRFWWGNSIAEVCRAPKQFSCWNRNDPNYRLICRVADTDIVFCICKRIAGRAVAGLLEDKTNGATHYHARHVWPDWAKGKIPCAEIGRHFFYNDIEK</sequence>
<accession>A0A9D1M4C1</accession>
<protein>
    <submittedName>
        <fullName evidence="2">Cell wall hydrolase</fullName>
    </submittedName>
</protein>
<dbReference type="Gene3D" id="1.10.10.2520">
    <property type="entry name" value="Cell wall hydrolase SleB, domain 1"/>
    <property type="match status" value="1"/>
</dbReference>
<evidence type="ECO:0000313" key="2">
    <source>
        <dbReference type="EMBL" id="HIU53668.1"/>
    </source>
</evidence>
<evidence type="ECO:0000313" key="3">
    <source>
        <dbReference type="Proteomes" id="UP000824107"/>
    </source>
</evidence>
<reference evidence="2" key="1">
    <citation type="submission" date="2020-10" db="EMBL/GenBank/DDBJ databases">
        <authorList>
            <person name="Gilroy R."/>
        </authorList>
    </citation>
    <scope>NUCLEOTIDE SEQUENCE</scope>
    <source>
        <strain evidence="2">ChiW3-316</strain>
    </source>
</reference>
<proteinExistence type="predicted"/>
<dbReference type="Pfam" id="PF07486">
    <property type="entry name" value="Hydrolase_2"/>
    <property type="match status" value="1"/>
</dbReference>
<evidence type="ECO:0000259" key="1">
    <source>
        <dbReference type="Pfam" id="PF07486"/>
    </source>
</evidence>
<comment type="caution">
    <text evidence="2">The sequence shown here is derived from an EMBL/GenBank/DDBJ whole genome shotgun (WGS) entry which is preliminary data.</text>
</comment>
<name>A0A9D1M4C1_9PROT</name>
<organism evidence="2 3">
    <name type="scientific">Candidatus Scatocola faecipullorum</name>
    <dbReference type="NCBI Taxonomy" id="2840917"/>
    <lineage>
        <taxon>Bacteria</taxon>
        <taxon>Pseudomonadati</taxon>
        <taxon>Pseudomonadota</taxon>
        <taxon>Alphaproteobacteria</taxon>
        <taxon>Rhodospirillales</taxon>
        <taxon>Rhodospirillaceae</taxon>
        <taxon>Rhodospirillaceae incertae sedis</taxon>
        <taxon>Candidatus Scatocola</taxon>
    </lineage>
</organism>
<gene>
    <name evidence="2" type="ORF">IAD20_06265</name>
</gene>
<dbReference type="InterPro" id="IPR011105">
    <property type="entry name" value="Cell_wall_hydrolase_SleB"/>
</dbReference>